<accession>A0AAV5HWB2</accession>
<name>A0AAV5HWB2_9ROSI</name>
<organism evidence="2 3">
    <name type="scientific">Rubroshorea leprosula</name>
    <dbReference type="NCBI Taxonomy" id="152421"/>
    <lineage>
        <taxon>Eukaryota</taxon>
        <taxon>Viridiplantae</taxon>
        <taxon>Streptophyta</taxon>
        <taxon>Embryophyta</taxon>
        <taxon>Tracheophyta</taxon>
        <taxon>Spermatophyta</taxon>
        <taxon>Magnoliopsida</taxon>
        <taxon>eudicotyledons</taxon>
        <taxon>Gunneridae</taxon>
        <taxon>Pentapetalae</taxon>
        <taxon>rosids</taxon>
        <taxon>malvids</taxon>
        <taxon>Malvales</taxon>
        <taxon>Dipterocarpaceae</taxon>
        <taxon>Rubroshorea</taxon>
    </lineage>
</organism>
<dbReference type="Proteomes" id="UP001054252">
    <property type="component" value="Unassembled WGS sequence"/>
</dbReference>
<keyword evidence="3" id="KW-1185">Reference proteome</keyword>
<evidence type="ECO:0000256" key="1">
    <source>
        <dbReference type="SAM" id="Phobius"/>
    </source>
</evidence>
<comment type="caution">
    <text evidence="2">The sequence shown here is derived from an EMBL/GenBank/DDBJ whole genome shotgun (WGS) entry which is preliminary data.</text>
</comment>
<sequence>MPSPLPPELVALNYGCEANHDIPLATVARPSKVDWPWKLNLTGNWLTFASVVHNDILIYLEKLMYIAFSSFLGLVLCFFWIVTAATAAYVKGEGWKPGGNETALINTYPIQESIIVGNWI</sequence>
<reference evidence="2 3" key="1">
    <citation type="journal article" date="2021" name="Commun. Biol.">
        <title>The genome of Shorea leprosula (Dipterocarpaceae) highlights the ecological relevance of drought in aseasonal tropical rainforests.</title>
        <authorList>
            <person name="Ng K.K.S."/>
            <person name="Kobayashi M.J."/>
            <person name="Fawcett J.A."/>
            <person name="Hatakeyama M."/>
            <person name="Paape T."/>
            <person name="Ng C.H."/>
            <person name="Ang C.C."/>
            <person name="Tnah L.H."/>
            <person name="Lee C.T."/>
            <person name="Nishiyama T."/>
            <person name="Sese J."/>
            <person name="O'Brien M.J."/>
            <person name="Copetti D."/>
            <person name="Mohd Noor M.I."/>
            <person name="Ong R.C."/>
            <person name="Putra M."/>
            <person name="Sireger I.Z."/>
            <person name="Indrioko S."/>
            <person name="Kosugi Y."/>
            <person name="Izuno A."/>
            <person name="Isagi Y."/>
            <person name="Lee S.L."/>
            <person name="Shimizu K.K."/>
        </authorList>
    </citation>
    <scope>NUCLEOTIDE SEQUENCE [LARGE SCALE GENOMIC DNA]</scope>
    <source>
        <strain evidence="2">214</strain>
    </source>
</reference>
<gene>
    <name evidence="2" type="ORF">SLEP1_g4954</name>
</gene>
<evidence type="ECO:0000313" key="2">
    <source>
        <dbReference type="EMBL" id="GKU91025.1"/>
    </source>
</evidence>
<keyword evidence="1" id="KW-1133">Transmembrane helix</keyword>
<proteinExistence type="predicted"/>
<keyword evidence="1" id="KW-0812">Transmembrane</keyword>
<dbReference type="AlphaFoldDB" id="A0AAV5HWB2"/>
<keyword evidence="1" id="KW-0472">Membrane</keyword>
<evidence type="ECO:0000313" key="3">
    <source>
        <dbReference type="Proteomes" id="UP001054252"/>
    </source>
</evidence>
<protein>
    <submittedName>
        <fullName evidence="2">Uncharacterized protein</fullName>
    </submittedName>
</protein>
<feature type="transmembrane region" description="Helical" evidence="1">
    <location>
        <begin position="63"/>
        <end position="90"/>
    </location>
</feature>
<dbReference type="EMBL" id="BPVZ01000004">
    <property type="protein sequence ID" value="GKU91025.1"/>
    <property type="molecule type" value="Genomic_DNA"/>
</dbReference>